<dbReference type="EMBL" id="KV878212">
    <property type="protein sequence ID" value="OJJ34845.1"/>
    <property type="molecule type" value="Genomic_DNA"/>
</dbReference>
<dbReference type="Proteomes" id="UP000184383">
    <property type="component" value="Unassembled WGS sequence"/>
</dbReference>
<dbReference type="GeneID" id="63751066"/>
<gene>
    <name evidence="1" type="ORF">ASPWEDRAFT_39948</name>
</gene>
<evidence type="ECO:0000313" key="2">
    <source>
        <dbReference type="Proteomes" id="UP000184383"/>
    </source>
</evidence>
<sequence length="167" mass="18920">MNQVKSLKCQPGFGEFCLRRAHEHASKLWHLVGPFTLDSNVQAWSDLCAIIINAQTLSIEMYSVPFEYKTYFSESNEPFDPATMINRDTFITGDPQVLKKDDNKVRLGITPEIRIRNNSAHANYIKLVYMANVLLRPAPKHGEVEVAREMPAEVPEVQVPVPVPVNQ</sequence>
<protein>
    <submittedName>
        <fullName evidence="1">Uncharacterized protein</fullName>
    </submittedName>
</protein>
<dbReference type="OrthoDB" id="4203839at2759"/>
<accession>A0A1L9RIU2</accession>
<keyword evidence="2" id="KW-1185">Reference proteome</keyword>
<proteinExistence type="predicted"/>
<name>A0A1L9RIU2_ASPWE</name>
<dbReference type="STRING" id="1073089.A0A1L9RIU2"/>
<dbReference type="RefSeq" id="XP_040688521.1">
    <property type="nucleotide sequence ID" value="XM_040835218.1"/>
</dbReference>
<organism evidence="1 2">
    <name type="scientific">Aspergillus wentii DTO 134E9</name>
    <dbReference type="NCBI Taxonomy" id="1073089"/>
    <lineage>
        <taxon>Eukaryota</taxon>
        <taxon>Fungi</taxon>
        <taxon>Dikarya</taxon>
        <taxon>Ascomycota</taxon>
        <taxon>Pezizomycotina</taxon>
        <taxon>Eurotiomycetes</taxon>
        <taxon>Eurotiomycetidae</taxon>
        <taxon>Eurotiales</taxon>
        <taxon>Aspergillaceae</taxon>
        <taxon>Aspergillus</taxon>
        <taxon>Aspergillus subgen. Cremei</taxon>
    </lineage>
</organism>
<dbReference type="AlphaFoldDB" id="A0A1L9RIU2"/>
<evidence type="ECO:0000313" key="1">
    <source>
        <dbReference type="EMBL" id="OJJ34845.1"/>
    </source>
</evidence>
<reference evidence="2" key="1">
    <citation type="journal article" date="2017" name="Genome Biol.">
        <title>Comparative genomics reveals high biological diversity and specific adaptations in the industrially and medically important fungal genus Aspergillus.</title>
        <authorList>
            <person name="de Vries R.P."/>
            <person name="Riley R."/>
            <person name="Wiebenga A."/>
            <person name="Aguilar-Osorio G."/>
            <person name="Amillis S."/>
            <person name="Uchima C.A."/>
            <person name="Anderluh G."/>
            <person name="Asadollahi M."/>
            <person name="Askin M."/>
            <person name="Barry K."/>
            <person name="Battaglia E."/>
            <person name="Bayram O."/>
            <person name="Benocci T."/>
            <person name="Braus-Stromeyer S.A."/>
            <person name="Caldana C."/>
            <person name="Canovas D."/>
            <person name="Cerqueira G.C."/>
            <person name="Chen F."/>
            <person name="Chen W."/>
            <person name="Choi C."/>
            <person name="Clum A."/>
            <person name="Dos Santos R.A."/>
            <person name="Damasio A.R."/>
            <person name="Diallinas G."/>
            <person name="Emri T."/>
            <person name="Fekete E."/>
            <person name="Flipphi M."/>
            <person name="Freyberg S."/>
            <person name="Gallo A."/>
            <person name="Gournas C."/>
            <person name="Habgood R."/>
            <person name="Hainaut M."/>
            <person name="Harispe M.L."/>
            <person name="Henrissat B."/>
            <person name="Hilden K.S."/>
            <person name="Hope R."/>
            <person name="Hossain A."/>
            <person name="Karabika E."/>
            <person name="Karaffa L."/>
            <person name="Karanyi Z."/>
            <person name="Krasevec N."/>
            <person name="Kuo A."/>
            <person name="Kusch H."/>
            <person name="LaButti K."/>
            <person name="Lagendijk E.L."/>
            <person name="Lapidus A."/>
            <person name="Levasseur A."/>
            <person name="Lindquist E."/>
            <person name="Lipzen A."/>
            <person name="Logrieco A.F."/>
            <person name="MacCabe A."/>
            <person name="Maekelae M.R."/>
            <person name="Malavazi I."/>
            <person name="Melin P."/>
            <person name="Meyer V."/>
            <person name="Mielnichuk N."/>
            <person name="Miskei M."/>
            <person name="Molnar A.P."/>
            <person name="Mule G."/>
            <person name="Ngan C.Y."/>
            <person name="Orejas M."/>
            <person name="Orosz E."/>
            <person name="Ouedraogo J.P."/>
            <person name="Overkamp K.M."/>
            <person name="Park H.-S."/>
            <person name="Perrone G."/>
            <person name="Piumi F."/>
            <person name="Punt P.J."/>
            <person name="Ram A.F."/>
            <person name="Ramon A."/>
            <person name="Rauscher S."/>
            <person name="Record E."/>
            <person name="Riano-Pachon D.M."/>
            <person name="Robert V."/>
            <person name="Roehrig J."/>
            <person name="Ruller R."/>
            <person name="Salamov A."/>
            <person name="Salih N.S."/>
            <person name="Samson R.A."/>
            <person name="Sandor E."/>
            <person name="Sanguinetti M."/>
            <person name="Schuetze T."/>
            <person name="Sepcic K."/>
            <person name="Shelest E."/>
            <person name="Sherlock G."/>
            <person name="Sophianopoulou V."/>
            <person name="Squina F.M."/>
            <person name="Sun H."/>
            <person name="Susca A."/>
            <person name="Todd R.B."/>
            <person name="Tsang A."/>
            <person name="Unkles S.E."/>
            <person name="van de Wiele N."/>
            <person name="van Rossen-Uffink D."/>
            <person name="Oliveira J.V."/>
            <person name="Vesth T.C."/>
            <person name="Visser J."/>
            <person name="Yu J.-H."/>
            <person name="Zhou M."/>
            <person name="Andersen M.R."/>
            <person name="Archer D.B."/>
            <person name="Baker S.E."/>
            <person name="Benoit I."/>
            <person name="Brakhage A.A."/>
            <person name="Braus G.H."/>
            <person name="Fischer R."/>
            <person name="Frisvad J.C."/>
            <person name="Goldman G.H."/>
            <person name="Houbraken J."/>
            <person name="Oakley B."/>
            <person name="Pocsi I."/>
            <person name="Scazzocchio C."/>
            <person name="Seiboth B."/>
            <person name="vanKuyk P.A."/>
            <person name="Wortman J."/>
            <person name="Dyer P.S."/>
            <person name="Grigoriev I.V."/>
        </authorList>
    </citation>
    <scope>NUCLEOTIDE SEQUENCE [LARGE SCALE GENOMIC DNA]</scope>
    <source>
        <strain evidence="2">DTO 134E9</strain>
    </source>
</reference>
<dbReference type="VEuPathDB" id="FungiDB:ASPWEDRAFT_39948"/>